<evidence type="ECO:0008006" key="3">
    <source>
        <dbReference type="Google" id="ProtNLM"/>
    </source>
</evidence>
<protein>
    <recommendedName>
        <fullName evidence="3">DUF4939 domain-containing protein</fullName>
    </recommendedName>
</protein>
<proteinExistence type="predicted"/>
<dbReference type="AlphaFoldDB" id="A0A0L0VY29"/>
<gene>
    <name evidence="1" type="ORF">PSTG_02792</name>
</gene>
<evidence type="ECO:0000313" key="1">
    <source>
        <dbReference type="EMBL" id="KNF04087.1"/>
    </source>
</evidence>
<accession>A0A0L0VY29</accession>
<dbReference type="EMBL" id="AJIL01000014">
    <property type="protein sequence ID" value="KNF04087.1"/>
    <property type="molecule type" value="Genomic_DNA"/>
</dbReference>
<sequence>MPIALVPIAHPFVCTKRLSKDSKHPLLSKRSVLSTTPQPNSYLSPPASGPILDLLNVQVQHGGRNASTSRDTTDLANQIINKEEEEEEERVENLEGQVVDDSIRTNNTTPTPDTLIPDSDFNTILVKVLRQLATVTTKLVAASSLAPPKPRPAFRTPEMKRPENFNGSSPAKLHNFLQQCKLIFRNNLDAFSSDLKKTLYASAFLTGKAFEWVQPYLEVVDDPPPDYMMDSWLMFESQPWIPSP</sequence>
<name>A0A0L0VY29_9BASI</name>
<dbReference type="Proteomes" id="UP000054564">
    <property type="component" value="Unassembled WGS sequence"/>
</dbReference>
<organism evidence="1 2">
    <name type="scientific">Puccinia striiformis f. sp. tritici PST-78</name>
    <dbReference type="NCBI Taxonomy" id="1165861"/>
    <lineage>
        <taxon>Eukaryota</taxon>
        <taxon>Fungi</taxon>
        <taxon>Dikarya</taxon>
        <taxon>Basidiomycota</taxon>
        <taxon>Pucciniomycotina</taxon>
        <taxon>Pucciniomycetes</taxon>
        <taxon>Pucciniales</taxon>
        <taxon>Pucciniaceae</taxon>
        <taxon>Puccinia</taxon>
    </lineage>
</organism>
<comment type="caution">
    <text evidence="1">The sequence shown here is derived from an EMBL/GenBank/DDBJ whole genome shotgun (WGS) entry which is preliminary data.</text>
</comment>
<keyword evidence="2" id="KW-1185">Reference proteome</keyword>
<evidence type="ECO:0000313" key="2">
    <source>
        <dbReference type="Proteomes" id="UP000054564"/>
    </source>
</evidence>
<dbReference type="STRING" id="1165861.A0A0L0VY29"/>
<reference evidence="2" key="1">
    <citation type="submission" date="2014-03" db="EMBL/GenBank/DDBJ databases">
        <title>The Genome Sequence of Puccinia striiformis f. sp. tritici PST-78.</title>
        <authorList>
            <consortium name="The Broad Institute Genome Sequencing Platform"/>
            <person name="Cuomo C."/>
            <person name="Hulbert S."/>
            <person name="Chen X."/>
            <person name="Walker B."/>
            <person name="Young S.K."/>
            <person name="Zeng Q."/>
            <person name="Gargeya S."/>
            <person name="Fitzgerald M."/>
            <person name="Haas B."/>
            <person name="Abouelleil A."/>
            <person name="Alvarado L."/>
            <person name="Arachchi H.M."/>
            <person name="Berlin A.M."/>
            <person name="Chapman S.B."/>
            <person name="Goldberg J."/>
            <person name="Griggs A."/>
            <person name="Gujja S."/>
            <person name="Hansen M."/>
            <person name="Howarth C."/>
            <person name="Imamovic A."/>
            <person name="Larimer J."/>
            <person name="McCowan C."/>
            <person name="Montmayeur A."/>
            <person name="Murphy C."/>
            <person name="Neiman D."/>
            <person name="Pearson M."/>
            <person name="Priest M."/>
            <person name="Roberts A."/>
            <person name="Saif S."/>
            <person name="Shea T."/>
            <person name="Sisk P."/>
            <person name="Sykes S."/>
            <person name="Wortman J."/>
            <person name="Nusbaum C."/>
            <person name="Birren B."/>
        </authorList>
    </citation>
    <scope>NUCLEOTIDE SEQUENCE [LARGE SCALE GENOMIC DNA]</scope>
    <source>
        <strain evidence="2">race PST-78</strain>
    </source>
</reference>